<dbReference type="EMBL" id="SOMN01000025">
    <property type="protein sequence ID" value="TFE24508.1"/>
    <property type="molecule type" value="Genomic_DNA"/>
</dbReference>
<sequence>MGKGKRINVNIKKGKATDVASRNKGLKSRLLSSKYIRNKTLRNKLLQKYAGARQEQRLSDVAITCLRTVNWNNTNQILTLARGSGAERTVLVTARNVGTQLAIAVVRLNVQSEFAGILNIVVPGVQVALLFPGESFTFSFRAGLIALSNTRPGVKAVLVVSTSTNPDGSADQNPLNSIRALARFVNVV</sequence>
<accession>A0A4Y8LUH8</accession>
<dbReference type="RefSeq" id="WP_135153152.1">
    <property type="nucleotide sequence ID" value="NZ_SOMN01000025.1"/>
</dbReference>
<comment type="caution">
    <text evidence="1">The sequence shown here is derived from an EMBL/GenBank/DDBJ whole genome shotgun (WGS) entry which is preliminary data.</text>
</comment>
<proteinExistence type="predicted"/>
<evidence type="ECO:0000313" key="2">
    <source>
        <dbReference type="Proteomes" id="UP000297900"/>
    </source>
</evidence>
<dbReference type="Proteomes" id="UP000297900">
    <property type="component" value="Unassembled WGS sequence"/>
</dbReference>
<reference evidence="1 2" key="1">
    <citation type="submission" date="2019-03" db="EMBL/GenBank/DDBJ databases">
        <title>Cohnella endophytica sp. nov., a novel endophytic bacterium isolated from bark of Sonneratia apetala.</title>
        <authorList>
            <person name="Tuo L."/>
        </authorList>
    </citation>
    <scope>NUCLEOTIDE SEQUENCE [LARGE SCALE GENOMIC DNA]</scope>
    <source>
        <strain evidence="1 2">CCTCC AB 208254</strain>
    </source>
</reference>
<organism evidence="1 2">
    <name type="scientific">Cohnella luojiensis</name>
    <dbReference type="NCBI Taxonomy" id="652876"/>
    <lineage>
        <taxon>Bacteria</taxon>
        <taxon>Bacillati</taxon>
        <taxon>Bacillota</taxon>
        <taxon>Bacilli</taxon>
        <taxon>Bacillales</taxon>
        <taxon>Paenibacillaceae</taxon>
        <taxon>Cohnella</taxon>
    </lineage>
</organism>
<protein>
    <submittedName>
        <fullName evidence="1">Uncharacterized protein</fullName>
    </submittedName>
</protein>
<keyword evidence="2" id="KW-1185">Reference proteome</keyword>
<dbReference type="AlphaFoldDB" id="A0A4Y8LUH8"/>
<name>A0A4Y8LUH8_9BACL</name>
<evidence type="ECO:0000313" key="1">
    <source>
        <dbReference type="EMBL" id="TFE24508.1"/>
    </source>
</evidence>
<gene>
    <name evidence="1" type="ORF">E2980_15755</name>
</gene>